<proteinExistence type="predicted"/>
<dbReference type="AlphaFoldDB" id="A0A6C2UQV4"/>
<evidence type="ECO:0000313" key="2">
    <source>
        <dbReference type="Proteomes" id="UP000346198"/>
    </source>
</evidence>
<keyword evidence="2" id="KW-1185">Reference proteome</keyword>
<evidence type="ECO:0000313" key="1">
    <source>
        <dbReference type="EMBL" id="VGO22682.1"/>
    </source>
</evidence>
<dbReference type="EMBL" id="CAAHFH010000002">
    <property type="protein sequence ID" value="VGO22682.1"/>
    <property type="molecule type" value="Genomic_DNA"/>
</dbReference>
<sequence length="40" mass="4527">MPLTEPDLWISHIRLFDSSHITRTSRTGLPCFTSLLLTGL</sequence>
<accession>A0A6C2UQV4</accession>
<name>A0A6C2UQV4_9BACT</name>
<organism evidence="1 2">
    <name type="scientific">Pontiella sulfatireligans</name>
    <dbReference type="NCBI Taxonomy" id="2750658"/>
    <lineage>
        <taxon>Bacteria</taxon>
        <taxon>Pseudomonadati</taxon>
        <taxon>Kiritimatiellota</taxon>
        <taxon>Kiritimatiellia</taxon>
        <taxon>Kiritimatiellales</taxon>
        <taxon>Pontiellaceae</taxon>
        <taxon>Pontiella</taxon>
    </lineage>
</organism>
<protein>
    <submittedName>
        <fullName evidence="1">Uncharacterized protein</fullName>
    </submittedName>
</protein>
<reference evidence="1 2" key="1">
    <citation type="submission" date="2019-04" db="EMBL/GenBank/DDBJ databases">
        <authorList>
            <person name="Van Vliet M D."/>
        </authorList>
    </citation>
    <scope>NUCLEOTIDE SEQUENCE [LARGE SCALE GENOMIC DNA]</scope>
    <source>
        <strain evidence="1 2">F21</strain>
    </source>
</reference>
<gene>
    <name evidence="1" type="ORF">SCARR_04777</name>
</gene>
<dbReference type="Proteomes" id="UP000346198">
    <property type="component" value="Unassembled WGS sequence"/>
</dbReference>